<organism evidence="2 3">
    <name type="scientific">Elysia crispata</name>
    <name type="common">lettuce slug</name>
    <dbReference type="NCBI Taxonomy" id="231223"/>
    <lineage>
        <taxon>Eukaryota</taxon>
        <taxon>Metazoa</taxon>
        <taxon>Spiralia</taxon>
        <taxon>Lophotrochozoa</taxon>
        <taxon>Mollusca</taxon>
        <taxon>Gastropoda</taxon>
        <taxon>Heterobranchia</taxon>
        <taxon>Euthyneura</taxon>
        <taxon>Panpulmonata</taxon>
        <taxon>Sacoglossa</taxon>
        <taxon>Placobranchoidea</taxon>
        <taxon>Plakobranchidae</taxon>
        <taxon>Elysia</taxon>
    </lineage>
</organism>
<comment type="caution">
    <text evidence="2">The sequence shown here is derived from an EMBL/GenBank/DDBJ whole genome shotgun (WGS) entry which is preliminary data.</text>
</comment>
<dbReference type="GO" id="GO:0045053">
    <property type="term" value="P:protein retention in Golgi apparatus"/>
    <property type="evidence" value="ECO:0007669"/>
    <property type="project" value="TreeGrafter"/>
</dbReference>
<reference evidence="2" key="1">
    <citation type="journal article" date="2023" name="G3 (Bethesda)">
        <title>A reference genome for the long-term kleptoplast-retaining sea slug Elysia crispata morphotype clarki.</title>
        <authorList>
            <person name="Eastman K.E."/>
            <person name="Pendleton A.L."/>
            <person name="Shaikh M.A."/>
            <person name="Suttiyut T."/>
            <person name="Ogas R."/>
            <person name="Tomko P."/>
            <person name="Gavelis G."/>
            <person name="Widhalm J.R."/>
            <person name="Wisecaver J.H."/>
        </authorList>
    </citation>
    <scope>NUCLEOTIDE SEQUENCE</scope>
    <source>
        <strain evidence="2">ECLA1</strain>
    </source>
</reference>
<protein>
    <recommendedName>
        <fullName evidence="1">Vacuolar protein sorting-associated protein 13 VPS13 adaptor binding domain-containing protein</fullName>
    </recommendedName>
</protein>
<dbReference type="AlphaFoldDB" id="A0AAE0ZNW2"/>
<accession>A0AAE0ZNW2</accession>
<dbReference type="GO" id="GO:0006623">
    <property type="term" value="P:protein targeting to vacuole"/>
    <property type="evidence" value="ECO:0007669"/>
    <property type="project" value="TreeGrafter"/>
</dbReference>
<dbReference type="InterPro" id="IPR026847">
    <property type="entry name" value="VPS13"/>
</dbReference>
<feature type="domain" description="Vacuolar protein sorting-associated protein 13 VPS13 adaptor binding" evidence="1">
    <location>
        <begin position="8"/>
        <end position="161"/>
    </location>
</feature>
<dbReference type="PANTHER" id="PTHR16166">
    <property type="entry name" value="VACUOLAR PROTEIN SORTING-ASSOCIATED PROTEIN VPS13"/>
    <property type="match status" value="1"/>
</dbReference>
<dbReference type="PANTHER" id="PTHR16166:SF146">
    <property type="entry name" value="VACUOLAR PROTEIN SORTING-ASSOCIATED PROTEIN 13A-LIKE ISOFORM X1"/>
    <property type="match status" value="1"/>
</dbReference>
<dbReference type="InterPro" id="IPR009543">
    <property type="entry name" value="VPS13_VAB"/>
</dbReference>
<dbReference type="EMBL" id="JAWDGP010003666">
    <property type="protein sequence ID" value="KAK3771912.1"/>
    <property type="molecule type" value="Genomic_DNA"/>
</dbReference>
<gene>
    <name evidence="2" type="ORF">RRG08_053893</name>
</gene>
<sequence length="505" mass="57335">MVQIALSKFQLTKIVTVVPFFLVINSSCQKLRYMEQNEQADLWIDTAPGQHQSYWPVTDSFNMYVKYDGSNISSIHFPIKSCHSTVLRMDQGRALCVEVTGGMDTSVTIIFTDYKPGDAPARVENLCEDVFLKIHQKNQSQATLLAPYQRILYTWDEPSAERTLMWNVYGRKRASYPAFINRDGSGEVRLQVPSLRKPNNAGVVVQDAVETDDSSSPEDESDEMNGLLDQALLSRTRVDKMVIFWMSYLEGMQRVLLFTQDERVAKAVINTTEGGSADIALFASIEGVCLSVISAAYQELALLSISSNPSLWEVLVKNKWRKLDVELATWLEDQWRGDVQQASLHEQIEADLSQMQMTKPYIGALRRSFHPGIWCQYQASKHHMALNMTVQCLQVKSILELDISWDLVLFEDRCVDTTRRFIVFGGSLRDLARLVARPTHGKALFGTCPVSFFALKSESEEEQGHLFYNCMPHSILIPLRSLFQSPCYCVPQMAQEVQMPLKIRV</sequence>
<dbReference type="Pfam" id="PF25036">
    <property type="entry name" value="VPS13_VAB"/>
    <property type="match status" value="1"/>
</dbReference>
<keyword evidence="3" id="KW-1185">Reference proteome</keyword>
<evidence type="ECO:0000259" key="1">
    <source>
        <dbReference type="Pfam" id="PF25036"/>
    </source>
</evidence>
<evidence type="ECO:0000313" key="3">
    <source>
        <dbReference type="Proteomes" id="UP001283361"/>
    </source>
</evidence>
<name>A0AAE0ZNW2_9GAST</name>
<evidence type="ECO:0000313" key="2">
    <source>
        <dbReference type="EMBL" id="KAK3771912.1"/>
    </source>
</evidence>
<proteinExistence type="predicted"/>
<dbReference type="Proteomes" id="UP001283361">
    <property type="component" value="Unassembled WGS sequence"/>
</dbReference>